<feature type="compositionally biased region" description="Basic and acidic residues" evidence="2">
    <location>
        <begin position="509"/>
        <end position="518"/>
    </location>
</feature>
<evidence type="ECO:0000256" key="1">
    <source>
        <dbReference type="SAM" id="Coils"/>
    </source>
</evidence>
<dbReference type="FunFam" id="1.10.8.270:FF:000016">
    <property type="entry name" value="TBC1 domain family member 2A"/>
    <property type="match status" value="1"/>
</dbReference>
<dbReference type="PANTHER" id="PTHR47219:SF9">
    <property type="entry name" value="GTPASE ACTIVATING PROTEIN AND CENTROSOME-ASSOCIATED, ISOFORM B"/>
    <property type="match status" value="1"/>
</dbReference>
<dbReference type="GO" id="GO:0031267">
    <property type="term" value="F:small GTPase binding"/>
    <property type="evidence" value="ECO:0007669"/>
    <property type="project" value="TreeGrafter"/>
</dbReference>
<dbReference type="GO" id="GO:0005096">
    <property type="term" value="F:GTPase activator activity"/>
    <property type="evidence" value="ECO:0007669"/>
    <property type="project" value="TreeGrafter"/>
</dbReference>
<dbReference type="Gene3D" id="1.10.8.270">
    <property type="entry name" value="putative rabgap domain of human tbc1 domain family member 14 like domains"/>
    <property type="match status" value="1"/>
</dbReference>
<dbReference type="FunFam" id="1.10.472.80:FF:000008">
    <property type="entry name" value="TBC1 domain family member 10A"/>
    <property type="match status" value="1"/>
</dbReference>
<evidence type="ECO:0000256" key="2">
    <source>
        <dbReference type="SAM" id="MobiDB-lite"/>
    </source>
</evidence>
<dbReference type="Gene3D" id="1.10.10.750">
    <property type="entry name" value="Ypt/Rab-GAP domain of gyp1p, domain 1"/>
    <property type="match status" value="1"/>
</dbReference>
<comment type="caution">
    <text evidence="4">The sequence shown here is derived from an EMBL/GenBank/DDBJ whole genome shotgun (WGS) entry which is preliminary data.</text>
</comment>
<feature type="coiled-coil region" evidence="1">
    <location>
        <begin position="135"/>
        <end position="162"/>
    </location>
</feature>
<dbReference type="AlphaFoldDB" id="A0AAD8G0I3"/>
<dbReference type="InterPro" id="IPR000195">
    <property type="entry name" value="Rab-GAP-TBC_dom"/>
</dbReference>
<gene>
    <name evidence="4" type="ORF">AOXY_G21186</name>
</gene>
<feature type="region of interest" description="Disordered" evidence="2">
    <location>
        <begin position="394"/>
        <end position="439"/>
    </location>
</feature>
<dbReference type="PROSITE" id="PS50086">
    <property type="entry name" value="TBC_RABGAP"/>
    <property type="match status" value="1"/>
</dbReference>
<keyword evidence="1" id="KW-0175">Coiled coil</keyword>
<dbReference type="EMBL" id="JAGXEW010000021">
    <property type="protein sequence ID" value="KAK1159769.1"/>
    <property type="molecule type" value="Genomic_DNA"/>
</dbReference>
<dbReference type="Proteomes" id="UP001230051">
    <property type="component" value="Unassembled WGS sequence"/>
</dbReference>
<feature type="region of interest" description="Disordered" evidence="2">
    <location>
        <begin position="488"/>
        <end position="534"/>
    </location>
</feature>
<dbReference type="Pfam" id="PF00566">
    <property type="entry name" value="RabGAP-TBC"/>
    <property type="match status" value="1"/>
</dbReference>
<sequence>MLKRRYSSTGSGGRASRRKNIFAGFDEFGFAIFKTKSREGTVQHRCHEYSYPKANDGKVKELSELLSSWDEADDTCIVKVACFVRAGIPPELRGRVWKCLLGIHTLQESSPFNYQECLKGIRRQLVDLGVSEYGIGSAIATLSEAENEMESKKNTSQSAASSSEFGDVVLFRQIALDLQRSFPTHRSLMGDAPEAIEGQAKLFRVLIAYAVYNPWIGYSQGMSYIAAMLLMNLTEEEAFWALVALLERPNYLAGLFDHSLAKIQHNAKVFQQLLKHRMPRLCQHIEDLGVTTLHFVTPWFLTLFTSLPCWDTVLAVWDHIILNGIVIVFTTGLCILQLLESRLLEMSDVSLLLPTLLRVPVDVSRHSVLVPALWRSEVHKWEIDCMQSLVLEEEGEEPVPGKGRKQGSLKRKKSKEKRNLTGANGIDAKKPAQFTNRGTMGGATKNIFTKMLRVAQRYLQDPGQAVESCEIKQPPLNRSPIVRDHSMRISATSFSRGQIRGRKKLQSSYKEDKHRDRSQGLAATRSRQHSIQSPMDLMREVAGERCQGSVLKKRHSGAAKRQMVRKSSSQHSQGRVLCPHWDKQPFSLSKDRQAEGTRSQSQMAAAVCESNLEPAPFQARESSPGNRTLNKRESPLENTRESRLI</sequence>
<feature type="domain" description="Rab-GAP TBC" evidence="3">
    <location>
        <begin position="87"/>
        <end position="324"/>
    </location>
</feature>
<dbReference type="InterPro" id="IPR035969">
    <property type="entry name" value="Rab-GAP_TBC_sf"/>
</dbReference>
<dbReference type="PANTHER" id="PTHR47219">
    <property type="entry name" value="RAB GTPASE-ACTIVATING PROTEIN 1-LIKE"/>
    <property type="match status" value="1"/>
</dbReference>
<dbReference type="SMART" id="SM00164">
    <property type="entry name" value="TBC"/>
    <property type="match status" value="1"/>
</dbReference>
<feature type="region of interest" description="Disordered" evidence="2">
    <location>
        <begin position="549"/>
        <end position="645"/>
    </location>
</feature>
<accession>A0AAD8G0I3</accession>
<reference evidence="4" key="1">
    <citation type="submission" date="2022-02" db="EMBL/GenBank/DDBJ databases">
        <title>Atlantic sturgeon de novo genome assembly.</title>
        <authorList>
            <person name="Stock M."/>
            <person name="Klopp C."/>
            <person name="Guiguen Y."/>
            <person name="Cabau C."/>
            <person name="Parinello H."/>
            <person name="Santidrian Yebra-Pimentel E."/>
            <person name="Kuhl H."/>
            <person name="Dirks R.P."/>
            <person name="Guessner J."/>
            <person name="Wuertz S."/>
            <person name="Du K."/>
            <person name="Schartl M."/>
        </authorList>
    </citation>
    <scope>NUCLEOTIDE SEQUENCE</scope>
    <source>
        <strain evidence="4">STURGEONOMICS-FGT-2020</strain>
        <tissue evidence="4">Whole blood</tissue>
    </source>
</reference>
<evidence type="ECO:0000313" key="5">
    <source>
        <dbReference type="Proteomes" id="UP001230051"/>
    </source>
</evidence>
<dbReference type="SUPFAM" id="SSF47923">
    <property type="entry name" value="Ypt/Rab-GAP domain of gyp1p"/>
    <property type="match status" value="2"/>
</dbReference>
<dbReference type="Gene3D" id="1.10.472.80">
    <property type="entry name" value="Ypt/Rab-GAP domain of gyp1p, domain 3"/>
    <property type="match status" value="1"/>
</dbReference>
<proteinExistence type="predicted"/>
<evidence type="ECO:0000313" key="4">
    <source>
        <dbReference type="EMBL" id="KAK1159769.1"/>
    </source>
</evidence>
<keyword evidence="5" id="KW-1185">Reference proteome</keyword>
<name>A0AAD8G0I3_ACIOX</name>
<feature type="compositionally biased region" description="Basic and acidic residues" evidence="2">
    <location>
        <begin position="630"/>
        <end position="645"/>
    </location>
</feature>
<organism evidence="4 5">
    <name type="scientific">Acipenser oxyrinchus oxyrinchus</name>
    <dbReference type="NCBI Taxonomy" id="40147"/>
    <lineage>
        <taxon>Eukaryota</taxon>
        <taxon>Metazoa</taxon>
        <taxon>Chordata</taxon>
        <taxon>Craniata</taxon>
        <taxon>Vertebrata</taxon>
        <taxon>Euteleostomi</taxon>
        <taxon>Actinopterygii</taxon>
        <taxon>Chondrostei</taxon>
        <taxon>Acipenseriformes</taxon>
        <taxon>Acipenseridae</taxon>
        <taxon>Acipenser</taxon>
    </lineage>
</organism>
<feature type="compositionally biased region" description="Basic residues" evidence="2">
    <location>
        <begin position="551"/>
        <end position="564"/>
    </location>
</feature>
<dbReference type="InterPro" id="IPR050302">
    <property type="entry name" value="Rab_GAP_TBC_domain"/>
</dbReference>
<protein>
    <recommendedName>
        <fullName evidence="3">Rab-GAP TBC domain-containing protein</fullName>
    </recommendedName>
</protein>
<evidence type="ECO:0000259" key="3">
    <source>
        <dbReference type="PROSITE" id="PS50086"/>
    </source>
</evidence>
<feature type="compositionally biased region" description="Basic residues" evidence="2">
    <location>
        <begin position="402"/>
        <end position="416"/>
    </location>
</feature>